<reference evidence="1" key="1">
    <citation type="submission" date="2021-01" db="EMBL/GenBank/DDBJ databases">
        <title>Chromosome-level genome assembly of a human fungal pathogen reveals clustering of transcriptionally co-regulated genes.</title>
        <authorList>
            <person name="Voorhies M."/>
            <person name="Cohen S."/>
            <person name="Shea T.P."/>
            <person name="Petrus S."/>
            <person name="Munoz J.F."/>
            <person name="Poplawski S."/>
            <person name="Goldman W.E."/>
            <person name="Michael T."/>
            <person name="Cuomo C.A."/>
            <person name="Sil A."/>
            <person name="Beyhan S."/>
        </authorList>
    </citation>
    <scope>NUCLEOTIDE SEQUENCE</scope>
    <source>
        <strain evidence="1">H88</strain>
    </source>
</reference>
<proteinExistence type="predicted"/>
<protein>
    <submittedName>
        <fullName evidence="1">Uncharacterized protein</fullName>
    </submittedName>
</protein>
<name>A0A8A1LTZ2_AJEC8</name>
<evidence type="ECO:0000313" key="1">
    <source>
        <dbReference type="EMBL" id="QSS56625.1"/>
    </source>
</evidence>
<dbReference type="AlphaFoldDB" id="A0A8A1LTZ2"/>
<dbReference type="EMBL" id="CP069106">
    <property type="protein sequence ID" value="QSS56625.1"/>
    <property type="molecule type" value="Genomic_DNA"/>
</dbReference>
<dbReference type="Proteomes" id="UP000663419">
    <property type="component" value="Chromosome 5"/>
</dbReference>
<accession>A0A8A1LTZ2</accession>
<evidence type="ECO:0000313" key="2">
    <source>
        <dbReference type="Proteomes" id="UP000663419"/>
    </source>
</evidence>
<dbReference type="VEuPathDB" id="FungiDB:I7I53_04892"/>
<organism evidence="1 2">
    <name type="scientific">Ajellomyces capsulatus (strain H88)</name>
    <name type="common">Darling's disease fungus</name>
    <name type="synonym">Histoplasma capsulatum</name>
    <dbReference type="NCBI Taxonomy" id="544711"/>
    <lineage>
        <taxon>Eukaryota</taxon>
        <taxon>Fungi</taxon>
        <taxon>Dikarya</taxon>
        <taxon>Ascomycota</taxon>
        <taxon>Pezizomycotina</taxon>
        <taxon>Eurotiomycetes</taxon>
        <taxon>Eurotiomycetidae</taxon>
        <taxon>Onygenales</taxon>
        <taxon>Ajellomycetaceae</taxon>
        <taxon>Histoplasma</taxon>
    </lineage>
</organism>
<sequence length="73" mass="8384">MTYHFEIIGKQITPINTLNCPCRRHIELHAMFLHRAGKIPGNGSMVLFGKFSHFCLFALDDTWTETRFVSTKG</sequence>
<gene>
    <name evidence="1" type="ORF">I7I53_04892</name>
</gene>